<reference evidence="2 3" key="1">
    <citation type="submission" date="2021-07" db="EMBL/GenBank/DDBJ databases">
        <title>Whole Genome Sequence of Nocardia Iowensis.</title>
        <authorList>
            <person name="Lamm A."/>
            <person name="Collins-Fairclough A.M."/>
            <person name="Bunk B."/>
            <person name="Sproer C."/>
        </authorList>
    </citation>
    <scope>NUCLEOTIDE SEQUENCE [LARGE SCALE GENOMIC DNA]</scope>
    <source>
        <strain evidence="2 3">NRRL 5646</strain>
    </source>
</reference>
<dbReference type="Proteomes" id="UP000694257">
    <property type="component" value="Chromosome"/>
</dbReference>
<proteinExistence type="predicted"/>
<keyword evidence="3" id="KW-1185">Reference proteome</keyword>
<organism evidence="2 3">
    <name type="scientific">Nocardia iowensis</name>
    <dbReference type="NCBI Taxonomy" id="204891"/>
    <lineage>
        <taxon>Bacteria</taxon>
        <taxon>Bacillati</taxon>
        <taxon>Actinomycetota</taxon>
        <taxon>Actinomycetes</taxon>
        <taxon>Mycobacteriales</taxon>
        <taxon>Nocardiaceae</taxon>
        <taxon>Nocardia</taxon>
    </lineage>
</organism>
<sequence length="134" mass="14800">MDEYTERRAAHIKRLNAAISEVRGSSRSADGGVFVETDTCGNITALHIEPYVLEAGARRLESLIADRHRIAYTNAQAEAERIYTELNRDAPKRDAPPQNGSPHRMAPPPSVAPPRWPSARGSSRHQADGNEYVL</sequence>
<protein>
    <recommendedName>
        <fullName evidence="4">YbaB/EbfC DNA-binding family protein</fullName>
    </recommendedName>
</protein>
<evidence type="ECO:0008006" key="4">
    <source>
        <dbReference type="Google" id="ProtNLM"/>
    </source>
</evidence>
<evidence type="ECO:0000313" key="2">
    <source>
        <dbReference type="EMBL" id="QXN90572.1"/>
    </source>
</evidence>
<dbReference type="EMBL" id="CP078145">
    <property type="protein sequence ID" value="QXN90572.1"/>
    <property type="molecule type" value="Genomic_DNA"/>
</dbReference>
<feature type="compositionally biased region" description="Basic and acidic residues" evidence="1">
    <location>
        <begin position="85"/>
        <end position="95"/>
    </location>
</feature>
<name>A0ABX8RNU0_NOCIO</name>
<evidence type="ECO:0000313" key="3">
    <source>
        <dbReference type="Proteomes" id="UP000694257"/>
    </source>
</evidence>
<feature type="compositionally biased region" description="Pro residues" evidence="1">
    <location>
        <begin position="105"/>
        <end position="116"/>
    </location>
</feature>
<gene>
    <name evidence="2" type="ORF">KV110_35145</name>
</gene>
<feature type="region of interest" description="Disordered" evidence="1">
    <location>
        <begin position="85"/>
        <end position="134"/>
    </location>
</feature>
<dbReference type="RefSeq" id="WP_218471440.1">
    <property type="nucleotide sequence ID" value="NZ_BAABJN010000006.1"/>
</dbReference>
<evidence type="ECO:0000256" key="1">
    <source>
        <dbReference type="SAM" id="MobiDB-lite"/>
    </source>
</evidence>
<accession>A0ABX8RNU0</accession>